<feature type="transmembrane region" description="Helical" evidence="8">
    <location>
        <begin position="165"/>
        <end position="185"/>
    </location>
</feature>
<keyword evidence="10" id="KW-1185">Reference proteome</keyword>
<dbReference type="AlphaFoldDB" id="A0A7S8E7J3"/>
<evidence type="ECO:0000256" key="3">
    <source>
        <dbReference type="ARBA" id="ARBA00022448"/>
    </source>
</evidence>
<keyword evidence="5 8" id="KW-0812">Transmembrane</keyword>
<dbReference type="PANTHER" id="PTHR30472:SF1">
    <property type="entry name" value="FE(3+) DICITRATE TRANSPORT SYSTEM PERMEASE PROTEIN FECC-RELATED"/>
    <property type="match status" value="1"/>
</dbReference>
<dbReference type="PANTHER" id="PTHR30472">
    <property type="entry name" value="FERRIC ENTEROBACTIN TRANSPORT SYSTEM PERMEASE PROTEIN"/>
    <property type="match status" value="1"/>
</dbReference>
<feature type="transmembrane region" description="Helical" evidence="8">
    <location>
        <begin position="325"/>
        <end position="343"/>
    </location>
</feature>
<name>A0A7S8E7J3_9CHLR</name>
<dbReference type="FunFam" id="1.10.3470.10:FF:000001">
    <property type="entry name" value="Vitamin B12 ABC transporter permease BtuC"/>
    <property type="match status" value="1"/>
</dbReference>
<keyword evidence="7 8" id="KW-0472">Membrane</keyword>
<evidence type="ECO:0000256" key="5">
    <source>
        <dbReference type="ARBA" id="ARBA00022692"/>
    </source>
</evidence>
<evidence type="ECO:0000256" key="1">
    <source>
        <dbReference type="ARBA" id="ARBA00004651"/>
    </source>
</evidence>
<protein>
    <submittedName>
        <fullName evidence="9">Iron ABC transporter permease</fullName>
    </submittedName>
</protein>
<keyword evidence="4" id="KW-1003">Cell membrane</keyword>
<feature type="transmembrane region" description="Helical" evidence="8">
    <location>
        <begin position="249"/>
        <end position="275"/>
    </location>
</feature>
<gene>
    <name evidence="9" type="ORF">G4Y79_19310</name>
</gene>
<dbReference type="Proteomes" id="UP000594468">
    <property type="component" value="Chromosome"/>
</dbReference>
<dbReference type="GO" id="GO:0005886">
    <property type="term" value="C:plasma membrane"/>
    <property type="evidence" value="ECO:0007669"/>
    <property type="project" value="UniProtKB-SubCell"/>
</dbReference>
<dbReference type="GO" id="GO:0033214">
    <property type="term" value="P:siderophore-iron import into cell"/>
    <property type="evidence" value="ECO:0007669"/>
    <property type="project" value="TreeGrafter"/>
</dbReference>
<feature type="transmembrane region" description="Helical" evidence="8">
    <location>
        <begin position="209"/>
        <end position="228"/>
    </location>
</feature>
<feature type="transmembrane region" description="Helical" evidence="8">
    <location>
        <begin position="295"/>
        <end position="318"/>
    </location>
</feature>
<evidence type="ECO:0000256" key="2">
    <source>
        <dbReference type="ARBA" id="ARBA00007935"/>
    </source>
</evidence>
<dbReference type="KEGG" id="pmet:G4Y79_19310"/>
<keyword evidence="6 8" id="KW-1133">Transmembrane helix</keyword>
<dbReference type="Pfam" id="PF01032">
    <property type="entry name" value="FecCD"/>
    <property type="match status" value="1"/>
</dbReference>
<feature type="transmembrane region" description="Helical" evidence="8">
    <location>
        <begin position="107"/>
        <end position="127"/>
    </location>
</feature>
<feature type="transmembrane region" description="Helical" evidence="8">
    <location>
        <begin position="21"/>
        <end position="41"/>
    </location>
</feature>
<comment type="similarity">
    <text evidence="2">Belongs to the binding-protein-dependent transport system permease family. FecCD subfamily.</text>
</comment>
<dbReference type="SUPFAM" id="SSF81345">
    <property type="entry name" value="ABC transporter involved in vitamin B12 uptake, BtuC"/>
    <property type="match status" value="1"/>
</dbReference>
<reference evidence="9 10" key="1">
    <citation type="submission" date="2020-02" db="EMBL/GenBank/DDBJ databases">
        <authorList>
            <person name="Zheng R.K."/>
            <person name="Sun C.M."/>
        </authorList>
    </citation>
    <scope>NUCLEOTIDE SEQUENCE [LARGE SCALE GENOMIC DNA]</scope>
    <source>
        <strain evidence="10">rifampicinis</strain>
    </source>
</reference>
<evidence type="ECO:0000313" key="10">
    <source>
        <dbReference type="Proteomes" id="UP000594468"/>
    </source>
</evidence>
<dbReference type="InterPro" id="IPR037294">
    <property type="entry name" value="ABC_BtuC-like"/>
</dbReference>
<feature type="transmembrane region" description="Helical" evidence="8">
    <location>
        <begin position="78"/>
        <end position="95"/>
    </location>
</feature>
<proteinExistence type="inferred from homology"/>
<dbReference type="RefSeq" id="WP_195169888.1">
    <property type="nucleotide sequence ID" value="NZ_CP062983.1"/>
</dbReference>
<evidence type="ECO:0000256" key="6">
    <source>
        <dbReference type="ARBA" id="ARBA00022989"/>
    </source>
</evidence>
<feature type="transmembrane region" description="Helical" evidence="8">
    <location>
        <begin position="133"/>
        <end position="153"/>
    </location>
</feature>
<evidence type="ECO:0000256" key="7">
    <source>
        <dbReference type="ARBA" id="ARBA00023136"/>
    </source>
</evidence>
<evidence type="ECO:0000256" key="4">
    <source>
        <dbReference type="ARBA" id="ARBA00022475"/>
    </source>
</evidence>
<keyword evidence="3" id="KW-0813">Transport</keyword>
<dbReference type="EMBL" id="CP062983">
    <property type="protein sequence ID" value="QPC81817.1"/>
    <property type="molecule type" value="Genomic_DNA"/>
</dbReference>
<evidence type="ECO:0000256" key="8">
    <source>
        <dbReference type="SAM" id="Phobius"/>
    </source>
</evidence>
<organism evidence="9 10">
    <name type="scientific">Phototrophicus methaneseepsis</name>
    <dbReference type="NCBI Taxonomy" id="2710758"/>
    <lineage>
        <taxon>Bacteria</taxon>
        <taxon>Bacillati</taxon>
        <taxon>Chloroflexota</taxon>
        <taxon>Candidatus Thermofontia</taxon>
        <taxon>Phototrophicales</taxon>
        <taxon>Phototrophicaceae</taxon>
        <taxon>Phototrophicus</taxon>
    </lineage>
</organism>
<dbReference type="InterPro" id="IPR000522">
    <property type="entry name" value="ABC_transptr_permease_BtuC"/>
</dbReference>
<dbReference type="Gene3D" id="1.10.3470.10">
    <property type="entry name" value="ABC transporter involved in vitamin B12 uptake, BtuC"/>
    <property type="match status" value="1"/>
</dbReference>
<sequence length="347" mass="36178">MAVKAKKANANTTRLIGSRSLLLPGLIVVAVLLVLCLLWSITLGAADIDANTVFEALFHYDNTEFNHLIIQTVRLPRVLAGAMVGAALAVAGAIMQGLTRNPLADSGILGINAGAAFAVVLSVWLLGNPSLSVYAIAALGGAAVAAVIVYGLGSIGRGGATPLRLTLAGVILTAFVSALTTTILIQDQETLDQIRFWTAGALAGRDMPLVLQTAPILLVGMIGSLMISRQITTISLGEDVAKGLGQNTLYVKIIAALMVVLLAGGAVSLAGPIGFVGLIVPHMARFVAGVDYRWIIPYSALMGAVLVTVADVAARIVLRPQELPVGIMMAIIGAPFFIYLARWKVRR</sequence>
<evidence type="ECO:0000313" key="9">
    <source>
        <dbReference type="EMBL" id="QPC81817.1"/>
    </source>
</evidence>
<accession>A0A7S8E7J3</accession>
<comment type="subcellular location">
    <subcellularLocation>
        <location evidence="1">Cell membrane</location>
        <topology evidence="1">Multi-pass membrane protein</topology>
    </subcellularLocation>
</comment>
<dbReference type="CDD" id="cd06550">
    <property type="entry name" value="TM_ABC_iron-siderophores_like"/>
    <property type="match status" value="1"/>
</dbReference>
<dbReference type="GO" id="GO:0022857">
    <property type="term" value="F:transmembrane transporter activity"/>
    <property type="evidence" value="ECO:0007669"/>
    <property type="project" value="InterPro"/>
</dbReference>